<dbReference type="InterPro" id="IPR014710">
    <property type="entry name" value="RmlC-like_jellyroll"/>
</dbReference>
<name>M3FYM6_LEPIR</name>
<evidence type="ECO:0000313" key="8">
    <source>
        <dbReference type="EMBL" id="EMG12639.1"/>
    </source>
</evidence>
<dbReference type="GO" id="GO:0019305">
    <property type="term" value="P:dTDP-rhamnose biosynthetic process"/>
    <property type="evidence" value="ECO:0007669"/>
    <property type="project" value="TreeGrafter"/>
</dbReference>
<evidence type="ECO:0000256" key="4">
    <source>
        <dbReference type="ARBA" id="ARBA00019595"/>
    </source>
</evidence>
<organism evidence="8 9">
    <name type="scientific">Leptospira interrogans serovar Grippotyphosa str. LT2186</name>
    <dbReference type="NCBI Taxonomy" id="1001599"/>
    <lineage>
        <taxon>Bacteria</taxon>
        <taxon>Pseudomonadati</taxon>
        <taxon>Spirochaetota</taxon>
        <taxon>Spirochaetia</taxon>
        <taxon>Leptospirales</taxon>
        <taxon>Leptospiraceae</taxon>
        <taxon>Leptospira</taxon>
    </lineage>
</organism>
<dbReference type="GO" id="GO:0008830">
    <property type="term" value="F:dTDP-4-dehydrorhamnose 3,5-epimerase activity"/>
    <property type="evidence" value="ECO:0007669"/>
    <property type="project" value="UniProtKB-EC"/>
</dbReference>
<comment type="caution">
    <text evidence="8">The sequence shown here is derived from an EMBL/GenBank/DDBJ whole genome shotgun (WGS) entry which is preliminary data.</text>
</comment>
<evidence type="ECO:0000256" key="5">
    <source>
        <dbReference type="ARBA" id="ARBA00029758"/>
    </source>
</evidence>
<evidence type="ECO:0000256" key="2">
    <source>
        <dbReference type="ARBA" id="ARBA00001997"/>
    </source>
</evidence>
<sequence>MHLQIPPYDQGKLVRVVRGKVIDVVVDVRVGSPNYGKWLSVELSEENKIYFGFLLDLLMDF</sequence>
<dbReference type="GO" id="GO:0005829">
    <property type="term" value="C:cytosol"/>
    <property type="evidence" value="ECO:0007669"/>
    <property type="project" value="TreeGrafter"/>
</dbReference>
<dbReference type="PANTHER" id="PTHR21047:SF2">
    <property type="entry name" value="THYMIDINE DIPHOSPHO-4-KETO-RHAMNOSE 3,5-EPIMERASE"/>
    <property type="match status" value="1"/>
</dbReference>
<evidence type="ECO:0000256" key="6">
    <source>
        <dbReference type="ARBA" id="ARBA00031424"/>
    </source>
</evidence>
<gene>
    <name evidence="8" type="ORF">LEP1GSC151_0688</name>
</gene>
<dbReference type="PANTHER" id="PTHR21047">
    <property type="entry name" value="DTDP-6-DEOXY-D-GLUCOSE-3,5 EPIMERASE"/>
    <property type="match status" value="1"/>
</dbReference>
<comment type="function">
    <text evidence="2">Catalyzes the epimerization of the C3' and C5'positions of dTDP-6-deoxy-D-xylo-4-hexulose, forming dTDP-6-deoxy-L-lyxo-4-hexulose.</text>
</comment>
<dbReference type="EMBL" id="AFME02000075">
    <property type="protein sequence ID" value="EMG12639.1"/>
    <property type="molecule type" value="Genomic_DNA"/>
</dbReference>
<evidence type="ECO:0000313" key="9">
    <source>
        <dbReference type="Proteomes" id="UP000011776"/>
    </source>
</evidence>
<dbReference type="InterPro" id="IPR011051">
    <property type="entry name" value="RmlC_Cupin_sf"/>
</dbReference>
<dbReference type="Gene3D" id="2.60.120.10">
    <property type="entry name" value="Jelly Rolls"/>
    <property type="match status" value="1"/>
</dbReference>
<proteinExistence type="predicted"/>
<accession>M3FYM6</accession>
<dbReference type="GO" id="GO:0000271">
    <property type="term" value="P:polysaccharide biosynthetic process"/>
    <property type="evidence" value="ECO:0007669"/>
    <property type="project" value="TreeGrafter"/>
</dbReference>
<comment type="catalytic activity">
    <reaction evidence="1">
        <text>dTDP-4-dehydro-6-deoxy-alpha-D-glucose = dTDP-4-dehydro-beta-L-rhamnose</text>
        <dbReference type="Rhea" id="RHEA:16969"/>
        <dbReference type="ChEBI" id="CHEBI:57649"/>
        <dbReference type="ChEBI" id="CHEBI:62830"/>
        <dbReference type="EC" id="5.1.3.13"/>
    </reaction>
</comment>
<dbReference type="BioCyc" id="LINT1001599:G11K9-5244-MONOMER"/>
<dbReference type="InterPro" id="IPR000888">
    <property type="entry name" value="RmlC-like"/>
</dbReference>
<evidence type="ECO:0000256" key="1">
    <source>
        <dbReference type="ARBA" id="ARBA00001298"/>
    </source>
</evidence>
<dbReference type="SUPFAM" id="SSF51182">
    <property type="entry name" value="RmlC-like cupins"/>
    <property type="match status" value="1"/>
</dbReference>
<reference evidence="8 9" key="1">
    <citation type="submission" date="2013-02" db="EMBL/GenBank/DDBJ databases">
        <authorList>
            <person name="Harkins D.M."/>
            <person name="Durkin A.S."/>
            <person name="Brinkac L.M."/>
            <person name="Haft D.H."/>
            <person name="Selengut J.D."/>
            <person name="Sanka R."/>
            <person name="DePew J."/>
            <person name="Purushe J."/>
            <person name="Tulsiani S.M."/>
            <person name="Graham G.C."/>
            <person name="Burns M.-A."/>
            <person name="Dohnt M.F."/>
            <person name="Smythe L.D."/>
            <person name="McKay D.B."/>
            <person name="Craig S.B."/>
            <person name="Vinetz J.M."/>
            <person name="Sutton G.G."/>
            <person name="Nierman W.C."/>
            <person name="Fouts D.E."/>
        </authorList>
    </citation>
    <scope>NUCLEOTIDE SEQUENCE [LARGE SCALE GENOMIC DNA]</scope>
    <source>
        <strain evidence="8 9">LT2186</strain>
    </source>
</reference>
<evidence type="ECO:0000256" key="7">
    <source>
        <dbReference type="ARBA" id="ARBA00033311"/>
    </source>
</evidence>
<protein>
    <recommendedName>
        <fullName evidence="4">dTDP-4-dehydrorhamnose 3,5-epimerase</fullName>
        <ecNumber evidence="3">5.1.3.13</ecNumber>
    </recommendedName>
    <alternativeName>
        <fullName evidence="6">Thymidine diphospho-4-keto-rhamnose 3,5-epimerase</fullName>
    </alternativeName>
    <alternativeName>
        <fullName evidence="5">dTDP-4-keto-6-deoxyglucose 3,5-epimerase</fullName>
    </alternativeName>
    <alternativeName>
        <fullName evidence="7">dTDP-6-deoxy-D-xylo-4-hexulose 3,5-epimerase</fullName>
    </alternativeName>
</protein>
<dbReference type="EC" id="5.1.3.13" evidence="3"/>
<dbReference type="Proteomes" id="UP000011776">
    <property type="component" value="Unassembled WGS sequence"/>
</dbReference>
<evidence type="ECO:0000256" key="3">
    <source>
        <dbReference type="ARBA" id="ARBA00012098"/>
    </source>
</evidence>
<dbReference type="Pfam" id="PF00908">
    <property type="entry name" value="dTDP_sugar_isom"/>
    <property type="match status" value="1"/>
</dbReference>
<dbReference type="AlphaFoldDB" id="M3FYM6"/>